<dbReference type="EMBL" id="VSSQ01018068">
    <property type="protein sequence ID" value="MPM60944.1"/>
    <property type="molecule type" value="Genomic_DNA"/>
</dbReference>
<accession>A0A645BGR2</accession>
<organism evidence="2">
    <name type="scientific">bioreactor metagenome</name>
    <dbReference type="NCBI Taxonomy" id="1076179"/>
    <lineage>
        <taxon>unclassified sequences</taxon>
        <taxon>metagenomes</taxon>
        <taxon>ecological metagenomes</taxon>
    </lineage>
</organism>
<dbReference type="InterPro" id="IPR016181">
    <property type="entry name" value="Acyl_CoA_acyltransferase"/>
</dbReference>
<name>A0A645BGR2_9ZZZZ</name>
<dbReference type="PROSITE" id="PS51186">
    <property type="entry name" value="GNAT"/>
    <property type="match status" value="1"/>
</dbReference>
<evidence type="ECO:0000313" key="2">
    <source>
        <dbReference type="EMBL" id="MPM60944.1"/>
    </source>
</evidence>
<protein>
    <recommendedName>
        <fullName evidence="1">N-acetyltransferase domain-containing protein</fullName>
    </recommendedName>
</protein>
<feature type="domain" description="N-acetyltransferase" evidence="1">
    <location>
        <begin position="8"/>
        <end position="168"/>
    </location>
</feature>
<proteinExistence type="predicted"/>
<dbReference type="SUPFAM" id="SSF55729">
    <property type="entry name" value="Acyl-CoA N-acyltransferases (Nat)"/>
    <property type="match status" value="1"/>
</dbReference>
<dbReference type="InterPro" id="IPR000182">
    <property type="entry name" value="GNAT_dom"/>
</dbReference>
<gene>
    <name evidence="2" type="ORF">SDC9_107798</name>
</gene>
<dbReference type="GO" id="GO:0016747">
    <property type="term" value="F:acyltransferase activity, transferring groups other than amino-acyl groups"/>
    <property type="evidence" value="ECO:0007669"/>
    <property type="project" value="InterPro"/>
</dbReference>
<dbReference type="CDD" id="cd04301">
    <property type="entry name" value="NAT_SF"/>
    <property type="match status" value="1"/>
</dbReference>
<sequence length="169" mass="19386">MNQNSYKVSITKITDHSNLSDCLSVISNSFLTVAKDYNITKDNCPSYAAFRTINDLDNMLNSGIDFYGLYENNKQAGFVCMKKNDDNTYILGLLSVLPENRHKGYGKALIDYIFNEVKILGGHKVVIWLMNENDILKKWYINYGFSETNIRKSEGMPFSICDMEKVIDY</sequence>
<dbReference type="Gene3D" id="3.40.630.30">
    <property type="match status" value="1"/>
</dbReference>
<evidence type="ECO:0000259" key="1">
    <source>
        <dbReference type="PROSITE" id="PS51186"/>
    </source>
</evidence>
<dbReference type="Pfam" id="PF13508">
    <property type="entry name" value="Acetyltransf_7"/>
    <property type="match status" value="1"/>
</dbReference>
<reference evidence="2" key="1">
    <citation type="submission" date="2019-08" db="EMBL/GenBank/DDBJ databases">
        <authorList>
            <person name="Kucharzyk K."/>
            <person name="Murdoch R.W."/>
            <person name="Higgins S."/>
            <person name="Loffler F."/>
        </authorList>
    </citation>
    <scope>NUCLEOTIDE SEQUENCE</scope>
</reference>
<dbReference type="AlphaFoldDB" id="A0A645BGR2"/>
<comment type="caution">
    <text evidence="2">The sequence shown here is derived from an EMBL/GenBank/DDBJ whole genome shotgun (WGS) entry which is preliminary data.</text>
</comment>